<sequence length="336" mass="35191">MATYNTVIKKRNATNNGWDSVLPITIAENVLINAEGDTLATHLADFTQQIPYAVTAGSANAYTAATAPALPALVAGVAIAVKIHAANTGAATLNWNGKGAKSIKNPDGTNVESGDLAVGGVFTLRYDGTNFILQGKGGVKLTGTAVAADVLSGKTFYRDNAKTKLTGTIPSKGAQTYTPTTTNQTIATGQYLSGVQTILGSPNLIPANIKEGVNIFGKIGTLVPISYAAKNVSFSISASTSSYGYTYSEYFTIDNLNFTPRQIFASATHRQGVNEKSGHLAYGDYLTARVNGSYGGWVEFSDVVFSPGQVTGRFAHYKDSSSVSGYSSGTIFFILA</sequence>
<gene>
    <name evidence="1" type="ORF">SAMN02745215_01614</name>
</gene>
<evidence type="ECO:0000313" key="2">
    <source>
        <dbReference type="Proteomes" id="UP000184010"/>
    </source>
</evidence>
<keyword evidence="2" id="KW-1185">Reference proteome</keyword>
<proteinExistence type="predicted"/>
<accession>A0A1M7T5W1</accession>
<dbReference type="STRING" id="1121395.SAMN02745215_01614"/>
<dbReference type="AlphaFoldDB" id="A0A1M7T5W1"/>
<name>A0A1M7T5W1_9FIRM</name>
<protein>
    <recommendedName>
        <fullName evidence="3">Major tropism determinant N-terminal domain-containing protein</fullName>
    </recommendedName>
</protein>
<evidence type="ECO:0000313" key="1">
    <source>
        <dbReference type="EMBL" id="SHN66078.1"/>
    </source>
</evidence>
<reference evidence="2" key="1">
    <citation type="submission" date="2016-12" db="EMBL/GenBank/DDBJ databases">
        <authorList>
            <person name="Varghese N."/>
            <person name="Submissions S."/>
        </authorList>
    </citation>
    <scope>NUCLEOTIDE SEQUENCE [LARGE SCALE GENOMIC DNA]</scope>
    <source>
        <strain evidence="2">DSM 11544</strain>
    </source>
</reference>
<organism evidence="1 2">
    <name type="scientific">Desulfitobacterium chlororespirans DSM 11544</name>
    <dbReference type="NCBI Taxonomy" id="1121395"/>
    <lineage>
        <taxon>Bacteria</taxon>
        <taxon>Bacillati</taxon>
        <taxon>Bacillota</taxon>
        <taxon>Clostridia</taxon>
        <taxon>Eubacteriales</taxon>
        <taxon>Desulfitobacteriaceae</taxon>
        <taxon>Desulfitobacterium</taxon>
    </lineage>
</organism>
<dbReference type="Proteomes" id="UP000184010">
    <property type="component" value="Unassembled WGS sequence"/>
</dbReference>
<dbReference type="RefSeq" id="WP_242954591.1">
    <property type="nucleotide sequence ID" value="NZ_FRDN01000005.1"/>
</dbReference>
<dbReference type="EMBL" id="FRDN01000005">
    <property type="protein sequence ID" value="SHN66078.1"/>
    <property type="molecule type" value="Genomic_DNA"/>
</dbReference>
<evidence type="ECO:0008006" key="3">
    <source>
        <dbReference type="Google" id="ProtNLM"/>
    </source>
</evidence>